<name>A0A1G2T1G1_9BACT</name>
<dbReference type="Pfam" id="PF00534">
    <property type="entry name" value="Glycos_transf_1"/>
    <property type="match status" value="1"/>
</dbReference>
<feature type="domain" description="Glycosyl transferase family 1" evidence="1">
    <location>
        <begin position="198"/>
        <end position="341"/>
    </location>
</feature>
<dbReference type="InterPro" id="IPR050194">
    <property type="entry name" value="Glycosyltransferase_grp1"/>
</dbReference>
<reference evidence="2 3" key="1">
    <citation type="journal article" date="2016" name="Nat. Commun.">
        <title>Thousands of microbial genomes shed light on interconnected biogeochemical processes in an aquifer system.</title>
        <authorList>
            <person name="Anantharaman K."/>
            <person name="Brown C.T."/>
            <person name="Hug L.A."/>
            <person name="Sharon I."/>
            <person name="Castelle C.J."/>
            <person name="Probst A.J."/>
            <person name="Thomas B.C."/>
            <person name="Singh A."/>
            <person name="Wilkins M.J."/>
            <person name="Karaoz U."/>
            <person name="Brodie E.L."/>
            <person name="Williams K.H."/>
            <person name="Hubbard S.S."/>
            <person name="Banfield J.F."/>
        </authorList>
    </citation>
    <scope>NUCLEOTIDE SEQUENCE [LARGE SCALE GENOMIC DNA]</scope>
</reference>
<dbReference type="Gene3D" id="3.40.50.2000">
    <property type="entry name" value="Glycogen Phosphorylase B"/>
    <property type="match status" value="2"/>
</dbReference>
<proteinExistence type="predicted"/>
<evidence type="ECO:0000313" key="3">
    <source>
        <dbReference type="Proteomes" id="UP000178612"/>
    </source>
</evidence>
<dbReference type="EMBL" id="MHVJ01000013">
    <property type="protein sequence ID" value="OHA91127.1"/>
    <property type="molecule type" value="Genomic_DNA"/>
</dbReference>
<dbReference type="PANTHER" id="PTHR45947">
    <property type="entry name" value="SULFOQUINOVOSYL TRANSFERASE SQD2"/>
    <property type="match status" value="1"/>
</dbReference>
<dbReference type="InterPro" id="IPR001296">
    <property type="entry name" value="Glyco_trans_1"/>
</dbReference>
<evidence type="ECO:0000259" key="1">
    <source>
        <dbReference type="Pfam" id="PF00534"/>
    </source>
</evidence>
<gene>
    <name evidence="2" type="ORF">A2758_01460</name>
</gene>
<organism evidence="2 3">
    <name type="scientific">Candidatus Zambryskibacteria bacterium RIFCSPHIGHO2_01_FULL_49_18</name>
    <dbReference type="NCBI Taxonomy" id="1802740"/>
    <lineage>
        <taxon>Bacteria</taxon>
        <taxon>Candidatus Zambryskiibacteriota</taxon>
    </lineage>
</organism>
<dbReference type="CDD" id="cd03801">
    <property type="entry name" value="GT4_PimA-like"/>
    <property type="match status" value="1"/>
</dbReference>
<protein>
    <recommendedName>
        <fullName evidence="1">Glycosyl transferase family 1 domain-containing protein</fullName>
    </recommendedName>
</protein>
<dbReference type="PANTHER" id="PTHR45947:SF3">
    <property type="entry name" value="SULFOQUINOVOSYL TRANSFERASE SQD2"/>
    <property type="match status" value="1"/>
</dbReference>
<dbReference type="GO" id="GO:0016757">
    <property type="term" value="F:glycosyltransferase activity"/>
    <property type="evidence" value="ECO:0007669"/>
    <property type="project" value="InterPro"/>
</dbReference>
<evidence type="ECO:0000313" key="2">
    <source>
        <dbReference type="EMBL" id="OHA91127.1"/>
    </source>
</evidence>
<dbReference type="SUPFAM" id="SSF53756">
    <property type="entry name" value="UDP-Glycosyltransferase/glycogen phosphorylase"/>
    <property type="match status" value="1"/>
</dbReference>
<accession>A0A1G2T1G1</accession>
<comment type="caution">
    <text evidence="2">The sequence shown here is derived from an EMBL/GenBank/DDBJ whole genome shotgun (WGS) entry which is preliminary data.</text>
</comment>
<sequence length="369" mass="41861">MEQDLKVLMIGSDRKLFENGSAVSERMKEYGNLVGELHIILMCNASHGLKDKQLSDNVWVYPTNSFTSILRPIDAARIGKKLVFEKKFVRGRSLITCQDLESGWAGVRIKKKWRIPMELQFHTDINSPYFTGFQNRVRKFFANKVLRNADSIRVVSESVTQKLKIENSKLKILPIYVDKEKIANAPIRFDVHARYPWHFIILMVCRLEPEKNIGLALEALALVRQKYGDTGLLVVGSGSLENSLRGKTGVELAGWQSDLASFYKTSNVFLQTSLYEGYGLALVEAGLSGLPVLSTPVGIVKELEDGKDLYICSSAEQFALRIIELIENNSKRENLRVNMKKTLEDKLISKEEYLNRLKTNWESTAKKVP</sequence>
<dbReference type="Proteomes" id="UP000178612">
    <property type="component" value="Unassembled WGS sequence"/>
</dbReference>
<dbReference type="AlphaFoldDB" id="A0A1G2T1G1"/>